<protein>
    <recommendedName>
        <fullName evidence="6">TIR domain-containing protein</fullName>
    </recommendedName>
</protein>
<evidence type="ECO:0000259" key="6">
    <source>
        <dbReference type="PROSITE" id="PS50104"/>
    </source>
</evidence>
<dbReference type="GO" id="GO:0038023">
    <property type="term" value="F:signaling receptor activity"/>
    <property type="evidence" value="ECO:0007669"/>
    <property type="project" value="TreeGrafter"/>
</dbReference>
<dbReference type="PANTHER" id="PTHR24365:SF541">
    <property type="entry name" value="PROTEIN TOLL-RELATED"/>
    <property type="match status" value="1"/>
</dbReference>
<evidence type="ECO:0000313" key="8">
    <source>
        <dbReference type="Proteomes" id="UP001209878"/>
    </source>
</evidence>
<feature type="domain" description="TIR" evidence="6">
    <location>
        <begin position="22"/>
        <end position="159"/>
    </location>
</feature>
<comment type="caution">
    <text evidence="7">The sequence shown here is derived from an EMBL/GenBank/DDBJ whole genome shotgun (WGS) entry which is preliminary data.</text>
</comment>
<keyword evidence="3" id="KW-0732">Signal</keyword>
<evidence type="ECO:0000256" key="2">
    <source>
        <dbReference type="ARBA" id="ARBA00022692"/>
    </source>
</evidence>
<dbReference type="Pfam" id="PF13676">
    <property type="entry name" value="TIR_2"/>
    <property type="match status" value="1"/>
</dbReference>
<dbReference type="AlphaFoldDB" id="A0AAD9PC65"/>
<proteinExistence type="predicted"/>
<dbReference type="Proteomes" id="UP001209878">
    <property type="component" value="Unassembled WGS sequence"/>
</dbReference>
<dbReference type="SUPFAM" id="SSF52200">
    <property type="entry name" value="Toll/Interleukin receptor TIR domain"/>
    <property type="match status" value="1"/>
</dbReference>
<gene>
    <name evidence="7" type="ORF">NP493_38g04029</name>
</gene>
<keyword evidence="5" id="KW-0472">Membrane</keyword>
<dbReference type="EMBL" id="JAODUO010000038">
    <property type="protein sequence ID" value="KAK2192119.1"/>
    <property type="molecule type" value="Genomic_DNA"/>
</dbReference>
<dbReference type="PROSITE" id="PS50104">
    <property type="entry name" value="TIR"/>
    <property type="match status" value="1"/>
</dbReference>
<dbReference type="Gene3D" id="3.40.50.10140">
    <property type="entry name" value="Toll/interleukin-1 receptor homology (TIR) domain"/>
    <property type="match status" value="1"/>
</dbReference>
<dbReference type="GO" id="GO:0007165">
    <property type="term" value="P:signal transduction"/>
    <property type="evidence" value="ECO:0007669"/>
    <property type="project" value="InterPro"/>
</dbReference>
<evidence type="ECO:0000256" key="5">
    <source>
        <dbReference type="ARBA" id="ARBA00023136"/>
    </source>
</evidence>
<name>A0AAD9PC65_RIDPI</name>
<comment type="subcellular location">
    <subcellularLocation>
        <location evidence="1">Membrane</location>
    </subcellularLocation>
</comment>
<organism evidence="7 8">
    <name type="scientific">Ridgeia piscesae</name>
    <name type="common">Tubeworm</name>
    <dbReference type="NCBI Taxonomy" id="27915"/>
    <lineage>
        <taxon>Eukaryota</taxon>
        <taxon>Metazoa</taxon>
        <taxon>Spiralia</taxon>
        <taxon>Lophotrochozoa</taxon>
        <taxon>Annelida</taxon>
        <taxon>Polychaeta</taxon>
        <taxon>Sedentaria</taxon>
        <taxon>Canalipalpata</taxon>
        <taxon>Sabellida</taxon>
        <taxon>Siboglinidae</taxon>
        <taxon>Ridgeia</taxon>
    </lineage>
</organism>
<reference evidence="7" key="1">
    <citation type="journal article" date="2023" name="Mol. Biol. Evol.">
        <title>Third-Generation Sequencing Reveals the Adaptive Role of the Epigenome in Three Deep-Sea Polychaetes.</title>
        <authorList>
            <person name="Perez M."/>
            <person name="Aroh O."/>
            <person name="Sun Y."/>
            <person name="Lan Y."/>
            <person name="Juniper S.K."/>
            <person name="Young C.R."/>
            <person name="Angers B."/>
            <person name="Qian P.Y."/>
        </authorList>
    </citation>
    <scope>NUCLEOTIDE SEQUENCE</scope>
    <source>
        <strain evidence="7">R07B-5</strain>
    </source>
</reference>
<dbReference type="SMART" id="SM00255">
    <property type="entry name" value="TIR"/>
    <property type="match status" value="1"/>
</dbReference>
<sequence>MAYRHRRNQTATPTPTPGDVVYERDAFICYNSNDSAWVCNDLLKHLENRQVSTVIHQRDFLPGSILEDIIRESIAKCRYTVLVLSPDFLASNWCLLEMHLARAHVSSHVGGGIVAIILREFPLSQLTRTLEDILSKSYLKWTDSPHGQVLFWDKLVTKLRRGGNLRPLRTE</sequence>
<evidence type="ECO:0000256" key="3">
    <source>
        <dbReference type="ARBA" id="ARBA00022729"/>
    </source>
</evidence>
<keyword evidence="4" id="KW-1133">Transmembrane helix</keyword>
<evidence type="ECO:0000256" key="4">
    <source>
        <dbReference type="ARBA" id="ARBA00022989"/>
    </source>
</evidence>
<dbReference type="InterPro" id="IPR000157">
    <property type="entry name" value="TIR_dom"/>
</dbReference>
<evidence type="ECO:0000256" key="1">
    <source>
        <dbReference type="ARBA" id="ARBA00004370"/>
    </source>
</evidence>
<dbReference type="PANTHER" id="PTHR24365">
    <property type="entry name" value="TOLL-LIKE RECEPTOR"/>
    <property type="match status" value="1"/>
</dbReference>
<accession>A0AAD9PC65</accession>
<keyword evidence="2" id="KW-0812">Transmembrane</keyword>
<keyword evidence="8" id="KW-1185">Reference proteome</keyword>
<evidence type="ECO:0000313" key="7">
    <source>
        <dbReference type="EMBL" id="KAK2192119.1"/>
    </source>
</evidence>
<dbReference type="GO" id="GO:0005886">
    <property type="term" value="C:plasma membrane"/>
    <property type="evidence" value="ECO:0007669"/>
    <property type="project" value="TreeGrafter"/>
</dbReference>
<dbReference type="InterPro" id="IPR035897">
    <property type="entry name" value="Toll_tir_struct_dom_sf"/>
</dbReference>